<gene>
    <name evidence="5" type="ORF">NIES593_03700</name>
</gene>
<dbReference type="Gene3D" id="1.10.1200.10">
    <property type="entry name" value="ACP-like"/>
    <property type="match status" value="1"/>
</dbReference>
<dbReference type="Proteomes" id="UP000186868">
    <property type="component" value="Unassembled WGS sequence"/>
</dbReference>
<proteinExistence type="predicted"/>
<keyword evidence="6" id="KW-1185">Reference proteome</keyword>
<evidence type="ECO:0000259" key="4">
    <source>
        <dbReference type="PROSITE" id="PS50075"/>
    </source>
</evidence>
<feature type="compositionally biased region" description="Gly residues" evidence="3">
    <location>
        <begin position="125"/>
        <end position="134"/>
    </location>
</feature>
<feature type="compositionally biased region" description="Polar residues" evidence="3">
    <location>
        <begin position="111"/>
        <end position="120"/>
    </location>
</feature>
<dbReference type="AlphaFoldDB" id="A0A1U7HRG5"/>
<dbReference type="InterPro" id="IPR020806">
    <property type="entry name" value="PKS_PP-bd"/>
</dbReference>
<comment type="caution">
    <text evidence="5">The sequence shown here is derived from an EMBL/GenBank/DDBJ whole genome shotgun (WGS) entry which is preliminary data.</text>
</comment>
<dbReference type="SMART" id="SM01294">
    <property type="entry name" value="PKS_PP_betabranch"/>
    <property type="match status" value="1"/>
</dbReference>
<evidence type="ECO:0000256" key="2">
    <source>
        <dbReference type="ARBA" id="ARBA00022553"/>
    </source>
</evidence>
<evidence type="ECO:0000256" key="1">
    <source>
        <dbReference type="ARBA" id="ARBA00022450"/>
    </source>
</evidence>
<dbReference type="InterPro" id="IPR009081">
    <property type="entry name" value="PP-bd_ACP"/>
</dbReference>
<dbReference type="InterPro" id="IPR036736">
    <property type="entry name" value="ACP-like_sf"/>
</dbReference>
<keyword evidence="1" id="KW-0596">Phosphopantetheine</keyword>
<dbReference type="OrthoDB" id="425617at2"/>
<accession>A0A1U7HRG5</accession>
<dbReference type="EMBL" id="MRCB01000002">
    <property type="protein sequence ID" value="OKH26186.1"/>
    <property type="molecule type" value="Genomic_DNA"/>
</dbReference>
<feature type="region of interest" description="Disordered" evidence="3">
    <location>
        <begin position="109"/>
        <end position="134"/>
    </location>
</feature>
<evidence type="ECO:0000313" key="5">
    <source>
        <dbReference type="EMBL" id="OKH26186.1"/>
    </source>
</evidence>
<dbReference type="SMART" id="SM00823">
    <property type="entry name" value="PKS_PP"/>
    <property type="match status" value="1"/>
</dbReference>
<name>A0A1U7HRG5_9CYAN</name>
<protein>
    <submittedName>
        <fullName evidence="5">Phosphopantetheine-binding protein</fullName>
    </submittedName>
</protein>
<dbReference type="GO" id="GO:0031177">
    <property type="term" value="F:phosphopantetheine binding"/>
    <property type="evidence" value="ECO:0007669"/>
    <property type="project" value="InterPro"/>
</dbReference>
<organism evidence="5 6">
    <name type="scientific">Hydrococcus rivularis NIES-593</name>
    <dbReference type="NCBI Taxonomy" id="1921803"/>
    <lineage>
        <taxon>Bacteria</taxon>
        <taxon>Bacillati</taxon>
        <taxon>Cyanobacteriota</taxon>
        <taxon>Cyanophyceae</taxon>
        <taxon>Pleurocapsales</taxon>
        <taxon>Hydrococcaceae</taxon>
        <taxon>Hydrococcus</taxon>
    </lineage>
</organism>
<reference evidence="5 6" key="1">
    <citation type="submission" date="2016-11" db="EMBL/GenBank/DDBJ databases">
        <title>Draft Genome Sequences of Nine Cyanobacterial Strains from Diverse Habitats.</title>
        <authorList>
            <person name="Zhu T."/>
            <person name="Hou S."/>
            <person name="Lu X."/>
            <person name="Hess W.R."/>
        </authorList>
    </citation>
    <scope>NUCLEOTIDE SEQUENCE [LARGE SCALE GENOMIC DNA]</scope>
    <source>
        <strain evidence="5 6">NIES-593</strain>
    </source>
</reference>
<sequence length="134" mass="14769">MQIQNSSFKLDEQAPAMTPAEAVQNWLVKQLSEQLSLDPKTISVTEPLTRYGLDSIDAVTMVGDLEDWLDLELPSTLFWDHPTIEKSAQYLCENFDLSSALGDVKTAQAEAPSQETVQPASSGKKGWGGLWGRK</sequence>
<dbReference type="Pfam" id="PF00550">
    <property type="entry name" value="PP-binding"/>
    <property type="match status" value="1"/>
</dbReference>
<evidence type="ECO:0000256" key="3">
    <source>
        <dbReference type="SAM" id="MobiDB-lite"/>
    </source>
</evidence>
<dbReference type="InterPro" id="IPR006162">
    <property type="entry name" value="Ppantetheine_attach_site"/>
</dbReference>
<evidence type="ECO:0000313" key="6">
    <source>
        <dbReference type="Proteomes" id="UP000186868"/>
    </source>
</evidence>
<dbReference type="STRING" id="1921803.NIES593_03700"/>
<keyword evidence="2" id="KW-0597">Phosphoprotein</keyword>
<feature type="domain" description="Carrier" evidence="4">
    <location>
        <begin position="18"/>
        <end position="95"/>
    </location>
</feature>
<dbReference type="PROSITE" id="PS00012">
    <property type="entry name" value="PHOSPHOPANTETHEINE"/>
    <property type="match status" value="1"/>
</dbReference>
<dbReference type="SUPFAM" id="SSF47336">
    <property type="entry name" value="ACP-like"/>
    <property type="match status" value="1"/>
</dbReference>
<dbReference type="PROSITE" id="PS50075">
    <property type="entry name" value="CARRIER"/>
    <property type="match status" value="1"/>
</dbReference>